<reference evidence="1 2" key="1">
    <citation type="journal article" date="2021" name="Hortic Res">
        <title>High-quality reference genome and annotation aids understanding of berry development for evergreen blueberry (Vaccinium darrowii).</title>
        <authorList>
            <person name="Yu J."/>
            <person name="Hulse-Kemp A.M."/>
            <person name="Babiker E."/>
            <person name="Staton M."/>
        </authorList>
    </citation>
    <scope>NUCLEOTIDE SEQUENCE [LARGE SCALE GENOMIC DNA]</scope>
    <source>
        <strain evidence="2">cv. NJ 8807/NJ 8810</strain>
        <tissue evidence="1">Young leaf</tissue>
    </source>
</reference>
<gene>
    <name evidence="1" type="ORF">Vadar_000226</name>
</gene>
<dbReference type="Proteomes" id="UP000828048">
    <property type="component" value="Chromosome 9"/>
</dbReference>
<dbReference type="EMBL" id="CM037159">
    <property type="protein sequence ID" value="KAH7864945.1"/>
    <property type="molecule type" value="Genomic_DNA"/>
</dbReference>
<protein>
    <submittedName>
        <fullName evidence="1">Uncharacterized protein</fullName>
    </submittedName>
</protein>
<sequence>MRFLPPIQKPSVFAMAICVSLEFLKRTKPNLLPVLLLLLTGKCTFTTNPKLEKNFRNHGSPVLFGRLSTYSVKELAITSGCTGLLLLADADDFE</sequence>
<evidence type="ECO:0000313" key="2">
    <source>
        <dbReference type="Proteomes" id="UP000828048"/>
    </source>
</evidence>
<name>A0ACB7ZH54_9ERIC</name>
<keyword evidence="2" id="KW-1185">Reference proteome</keyword>
<organism evidence="1 2">
    <name type="scientific">Vaccinium darrowii</name>
    <dbReference type="NCBI Taxonomy" id="229202"/>
    <lineage>
        <taxon>Eukaryota</taxon>
        <taxon>Viridiplantae</taxon>
        <taxon>Streptophyta</taxon>
        <taxon>Embryophyta</taxon>
        <taxon>Tracheophyta</taxon>
        <taxon>Spermatophyta</taxon>
        <taxon>Magnoliopsida</taxon>
        <taxon>eudicotyledons</taxon>
        <taxon>Gunneridae</taxon>
        <taxon>Pentapetalae</taxon>
        <taxon>asterids</taxon>
        <taxon>Ericales</taxon>
        <taxon>Ericaceae</taxon>
        <taxon>Vaccinioideae</taxon>
        <taxon>Vaccinieae</taxon>
        <taxon>Vaccinium</taxon>
    </lineage>
</organism>
<evidence type="ECO:0000313" key="1">
    <source>
        <dbReference type="EMBL" id="KAH7864945.1"/>
    </source>
</evidence>
<proteinExistence type="predicted"/>
<accession>A0ACB7ZH54</accession>
<comment type="caution">
    <text evidence="1">The sequence shown here is derived from an EMBL/GenBank/DDBJ whole genome shotgun (WGS) entry which is preliminary data.</text>
</comment>